<comment type="subcellular location">
    <subcellularLocation>
        <location evidence="1">Membrane</location>
        <topology evidence="1">Multi-pass membrane protein</topology>
    </subcellularLocation>
</comment>
<dbReference type="Pfam" id="PF00567">
    <property type="entry name" value="TUDOR"/>
    <property type="match status" value="1"/>
</dbReference>
<feature type="region of interest" description="Disordered" evidence="5">
    <location>
        <begin position="300"/>
        <end position="321"/>
    </location>
</feature>
<feature type="compositionally biased region" description="Basic and acidic residues" evidence="5">
    <location>
        <begin position="305"/>
        <end position="317"/>
    </location>
</feature>
<organism evidence="9">
    <name type="scientific">Oppiella nova</name>
    <dbReference type="NCBI Taxonomy" id="334625"/>
    <lineage>
        <taxon>Eukaryota</taxon>
        <taxon>Metazoa</taxon>
        <taxon>Ecdysozoa</taxon>
        <taxon>Arthropoda</taxon>
        <taxon>Chelicerata</taxon>
        <taxon>Arachnida</taxon>
        <taxon>Acari</taxon>
        <taxon>Acariformes</taxon>
        <taxon>Sarcoptiformes</taxon>
        <taxon>Oribatida</taxon>
        <taxon>Brachypylina</taxon>
        <taxon>Oppioidea</taxon>
        <taxon>Oppiidae</taxon>
        <taxon>Oppiella</taxon>
    </lineage>
</organism>
<feature type="non-terminal residue" evidence="9">
    <location>
        <position position="1"/>
    </location>
</feature>
<dbReference type="EMBL" id="OC925543">
    <property type="protein sequence ID" value="CAD7656191.1"/>
    <property type="molecule type" value="Genomic_DNA"/>
</dbReference>
<evidence type="ECO:0000259" key="8">
    <source>
        <dbReference type="Pfam" id="PF00892"/>
    </source>
</evidence>
<dbReference type="Proteomes" id="UP000728032">
    <property type="component" value="Unassembled WGS sequence"/>
</dbReference>
<dbReference type="SUPFAM" id="SSF63748">
    <property type="entry name" value="Tudor/PWWP/MBT"/>
    <property type="match status" value="1"/>
</dbReference>
<evidence type="ECO:0000313" key="9">
    <source>
        <dbReference type="EMBL" id="CAD7656191.1"/>
    </source>
</evidence>
<name>A0A7R9QS44_9ACAR</name>
<evidence type="ECO:0008006" key="11">
    <source>
        <dbReference type="Google" id="ProtNLM"/>
    </source>
</evidence>
<dbReference type="InterPro" id="IPR000620">
    <property type="entry name" value="EamA_dom"/>
</dbReference>
<evidence type="ECO:0000313" key="10">
    <source>
        <dbReference type="Proteomes" id="UP000728032"/>
    </source>
</evidence>
<keyword evidence="4 6" id="KW-0472">Membrane</keyword>
<feature type="transmembrane region" description="Helical" evidence="6">
    <location>
        <begin position="393"/>
        <end position="409"/>
    </location>
</feature>
<keyword evidence="3 6" id="KW-1133">Transmembrane helix</keyword>
<gene>
    <name evidence="9" type="ORF">ONB1V03_LOCUS12831</name>
</gene>
<dbReference type="PANTHER" id="PTHR22911">
    <property type="entry name" value="ACYL-MALONYL CONDENSING ENZYME-RELATED"/>
    <property type="match status" value="1"/>
</dbReference>
<evidence type="ECO:0000256" key="1">
    <source>
        <dbReference type="ARBA" id="ARBA00004141"/>
    </source>
</evidence>
<feature type="transmembrane region" description="Helical" evidence="6">
    <location>
        <begin position="429"/>
        <end position="447"/>
    </location>
</feature>
<evidence type="ECO:0000256" key="5">
    <source>
        <dbReference type="SAM" id="MobiDB-lite"/>
    </source>
</evidence>
<sequence length="623" mass="70468">YHKWIQSFKRQSDVHVLEMLVKHRMPSDVPSQLDKQIPLCDEPIKAMNECRISSLRAKVIHVETPTLMYIHLKSRDQSYRELRQGLRFYDGDDHHNRDYVLPKELALKGYLCAVRNPLDWDNWHRARIIHVLDNSVTLFAIDFGNFITETIGELRLLRAEFFSYPIQAIKVSLSGIAPFAMKWSDGAIDFMKKFVRKYKSEYNLGCVFIDQLPDDYYSVILHQMVSVDVEGTPQMMPIYLHEKLILSGFAQMISTCWTQIEFTIHSSVPYEAIEEPLLAIKCEADFGAYESPTVCDKQTNVNENGIHESSPEPHESSPEPLFEDNIESKQSSLDEFRSENLLLRAVSGTIALSSVFMAYRLMPFSDASTIHFSSPVFVTVFAFFILKEPFTAIQVITGIMTLIGVTIISKPEFLFESESVVIHEHRLEGTILAVVAAISAAFAIINLRKLKTTAAAVVVFWFAFAIIIFGTTVLAILNQFVMPTGLWAYSLLVVIGLLGIGDQYFLTIALQNESAGPVSVVRTFNIVLSFIWEAFILSEAIEWTSVLGATIISSCVVILAIVKWQSEKPEMFASMYGFFKCCHKSDHNLKTTPQSLCASTDNILIDEPEVQHTVHSNTIFIHS</sequence>
<keyword evidence="2 6" id="KW-0812">Transmembrane</keyword>
<dbReference type="OrthoDB" id="8300370at2759"/>
<evidence type="ECO:0000256" key="3">
    <source>
        <dbReference type="ARBA" id="ARBA00022989"/>
    </source>
</evidence>
<protein>
    <recommendedName>
        <fullName evidence="11">EamA domain-containing protein</fullName>
    </recommendedName>
</protein>
<dbReference type="InterPro" id="IPR035437">
    <property type="entry name" value="SNase_OB-fold_sf"/>
</dbReference>
<feature type="transmembrane region" description="Helical" evidence="6">
    <location>
        <begin position="543"/>
        <end position="562"/>
    </location>
</feature>
<proteinExistence type="predicted"/>
<feature type="domain" description="Tudor" evidence="7">
    <location>
        <begin position="57"/>
        <end position="175"/>
    </location>
</feature>
<evidence type="ECO:0000256" key="2">
    <source>
        <dbReference type="ARBA" id="ARBA00022692"/>
    </source>
</evidence>
<dbReference type="InterPro" id="IPR037185">
    <property type="entry name" value="EmrE-like"/>
</dbReference>
<feature type="transmembrane region" description="Helical" evidence="6">
    <location>
        <begin position="486"/>
        <end position="506"/>
    </location>
</feature>
<feature type="domain" description="EamA" evidence="8">
    <location>
        <begin position="341"/>
        <end position="409"/>
    </location>
</feature>
<dbReference type="Gene3D" id="2.40.50.90">
    <property type="match status" value="1"/>
</dbReference>
<evidence type="ECO:0000259" key="7">
    <source>
        <dbReference type="Pfam" id="PF00567"/>
    </source>
</evidence>
<accession>A0A7R9QS44</accession>
<dbReference type="InterPro" id="IPR002999">
    <property type="entry name" value="Tudor"/>
</dbReference>
<dbReference type="Pfam" id="PF00892">
    <property type="entry name" value="EamA"/>
    <property type="match status" value="1"/>
</dbReference>
<dbReference type="Gene3D" id="1.10.3730.20">
    <property type="match status" value="1"/>
</dbReference>
<keyword evidence="10" id="KW-1185">Reference proteome</keyword>
<dbReference type="PANTHER" id="PTHR22911:SF6">
    <property type="entry name" value="SOLUTE CARRIER FAMILY 35 MEMBER G1"/>
    <property type="match status" value="1"/>
</dbReference>
<dbReference type="GO" id="GO:0005737">
    <property type="term" value="C:cytoplasm"/>
    <property type="evidence" value="ECO:0007669"/>
    <property type="project" value="UniProtKB-ARBA"/>
</dbReference>
<dbReference type="AlphaFoldDB" id="A0A7R9QS44"/>
<feature type="transmembrane region" description="Helical" evidence="6">
    <location>
        <begin position="518"/>
        <end position="537"/>
    </location>
</feature>
<dbReference type="GO" id="GO:0016020">
    <property type="term" value="C:membrane"/>
    <property type="evidence" value="ECO:0007669"/>
    <property type="project" value="UniProtKB-SubCell"/>
</dbReference>
<dbReference type="EMBL" id="CAJPVJ010010718">
    <property type="protein sequence ID" value="CAG2173378.1"/>
    <property type="molecule type" value="Genomic_DNA"/>
</dbReference>
<dbReference type="SUPFAM" id="SSF103481">
    <property type="entry name" value="Multidrug resistance efflux transporter EmrE"/>
    <property type="match status" value="1"/>
</dbReference>
<feature type="transmembrane region" description="Helical" evidence="6">
    <location>
        <begin position="368"/>
        <end position="386"/>
    </location>
</feature>
<evidence type="ECO:0000256" key="6">
    <source>
        <dbReference type="SAM" id="Phobius"/>
    </source>
</evidence>
<reference evidence="9" key="1">
    <citation type="submission" date="2020-11" db="EMBL/GenBank/DDBJ databases">
        <authorList>
            <person name="Tran Van P."/>
        </authorList>
    </citation>
    <scope>NUCLEOTIDE SEQUENCE</scope>
</reference>
<feature type="transmembrane region" description="Helical" evidence="6">
    <location>
        <begin position="454"/>
        <end position="480"/>
    </location>
</feature>
<evidence type="ECO:0000256" key="4">
    <source>
        <dbReference type="ARBA" id="ARBA00023136"/>
    </source>
</evidence>